<keyword evidence="5 8" id="KW-1133">Transmembrane helix</keyword>
<name>A0A6A5ZQC4_9PLEO</name>
<evidence type="ECO:0000256" key="1">
    <source>
        <dbReference type="ARBA" id="ARBA00004127"/>
    </source>
</evidence>
<dbReference type="SUPFAM" id="SSF103473">
    <property type="entry name" value="MFS general substrate transporter"/>
    <property type="match status" value="1"/>
</dbReference>
<feature type="compositionally biased region" description="Basic and acidic residues" evidence="7">
    <location>
        <begin position="531"/>
        <end position="547"/>
    </location>
</feature>
<feature type="transmembrane region" description="Helical" evidence="8">
    <location>
        <begin position="351"/>
        <end position="369"/>
    </location>
</feature>
<feature type="transmembrane region" description="Helical" evidence="8">
    <location>
        <begin position="21"/>
        <end position="38"/>
    </location>
</feature>
<feature type="region of interest" description="Disordered" evidence="7">
    <location>
        <begin position="515"/>
        <end position="547"/>
    </location>
</feature>
<evidence type="ECO:0000256" key="3">
    <source>
        <dbReference type="ARBA" id="ARBA00022448"/>
    </source>
</evidence>
<keyword evidence="3" id="KW-0813">Transport</keyword>
<dbReference type="GO" id="GO:0005886">
    <property type="term" value="C:plasma membrane"/>
    <property type="evidence" value="ECO:0007669"/>
    <property type="project" value="TreeGrafter"/>
</dbReference>
<evidence type="ECO:0000256" key="7">
    <source>
        <dbReference type="SAM" id="MobiDB-lite"/>
    </source>
</evidence>
<gene>
    <name evidence="10" type="ORF">BDV96DRAFT_483670</name>
</gene>
<dbReference type="PANTHER" id="PTHR23501:SF78">
    <property type="entry name" value="MAJOR FACILITATOR SUPERFAMILY (MFS) PROFILE DOMAIN-CONTAINING PROTEIN-RELATED"/>
    <property type="match status" value="1"/>
</dbReference>
<evidence type="ECO:0000313" key="10">
    <source>
        <dbReference type="EMBL" id="KAF2121184.1"/>
    </source>
</evidence>
<dbReference type="GO" id="GO:0046943">
    <property type="term" value="F:carboxylic acid transmembrane transporter activity"/>
    <property type="evidence" value="ECO:0007669"/>
    <property type="project" value="UniProtKB-ARBA"/>
</dbReference>
<feature type="domain" description="Major facilitator superfamily (MFS) profile" evidence="9">
    <location>
        <begin position="24"/>
        <end position="510"/>
    </location>
</feature>
<keyword evidence="6 8" id="KW-0472">Membrane</keyword>
<dbReference type="GO" id="GO:0012505">
    <property type="term" value="C:endomembrane system"/>
    <property type="evidence" value="ECO:0007669"/>
    <property type="project" value="UniProtKB-SubCell"/>
</dbReference>
<evidence type="ECO:0000256" key="4">
    <source>
        <dbReference type="ARBA" id="ARBA00022692"/>
    </source>
</evidence>
<dbReference type="PROSITE" id="PS50850">
    <property type="entry name" value="MFS"/>
    <property type="match status" value="1"/>
</dbReference>
<dbReference type="InterPro" id="IPR020846">
    <property type="entry name" value="MFS_dom"/>
</dbReference>
<dbReference type="Pfam" id="PF07690">
    <property type="entry name" value="MFS_1"/>
    <property type="match status" value="1"/>
</dbReference>
<keyword evidence="11" id="KW-1185">Reference proteome</keyword>
<keyword evidence="4 8" id="KW-0812">Transmembrane</keyword>
<feature type="transmembrane region" description="Helical" evidence="8">
    <location>
        <begin position="114"/>
        <end position="135"/>
    </location>
</feature>
<feature type="transmembrane region" description="Helical" evidence="8">
    <location>
        <begin position="278"/>
        <end position="299"/>
    </location>
</feature>
<comment type="similarity">
    <text evidence="2">Belongs to the major facilitator superfamily.</text>
</comment>
<evidence type="ECO:0000256" key="2">
    <source>
        <dbReference type="ARBA" id="ARBA00008335"/>
    </source>
</evidence>
<protein>
    <submittedName>
        <fullName evidence="10">Major facilitator superfamily domain-containing protein</fullName>
    </submittedName>
</protein>
<dbReference type="OrthoDB" id="10021397at2759"/>
<dbReference type="FunFam" id="1.20.1720.10:FF:000013">
    <property type="entry name" value="Related to multidrug resistance proteins"/>
    <property type="match status" value="1"/>
</dbReference>
<evidence type="ECO:0000313" key="11">
    <source>
        <dbReference type="Proteomes" id="UP000799770"/>
    </source>
</evidence>
<dbReference type="InterPro" id="IPR036259">
    <property type="entry name" value="MFS_trans_sf"/>
</dbReference>
<organism evidence="10 11">
    <name type="scientific">Lophiotrema nucula</name>
    <dbReference type="NCBI Taxonomy" id="690887"/>
    <lineage>
        <taxon>Eukaryota</taxon>
        <taxon>Fungi</taxon>
        <taxon>Dikarya</taxon>
        <taxon>Ascomycota</taxon>
        <taxon>Pezizomycotina</taxon>
        <taxon>Dothideomycetes</taxon>
        <taxon>Pleosporomycetidae</taxon>
        <taxon>Pleosporales</taxon>
        <taxon>Lophiotremataceae</taxon>
        <taxon>Lophiotrema</taxon>
    </lineage>
</organism>
<evidence type="ECO:0000256" key="8">
    <source>
        <dbReference type="SAM" id="Phobius"/>
    </source>
</evidence>
<dbReference type="PANTHER" id="PTHR23501">
    <property type="entry name" value="MAJOR FACILITATOR SUPERFAMILY"/>
    <property type="match status" value="1"/>
</dbReference>
<dbReference type="Gene3D" id="1.20.1250.20">
    <property type="entry name" value="MFS general substrate transporter like domains"/>
    <property type="match status" value="1"/>
</dbReference>
<feature type="transmembrane region" description="Helical" evidence="8">
    <location>
        <begin position="375"/>
        <end position="397"/>
    </location>
</feature>
<reference evidence="10" key="1">
    <citation type="journal article" date="2020" name="Stud. Mycol.">
        <title>101 Dothideomycetes genomes: a test case for predicting lifestyles and emergence of pathogens.</title>
        <authorList>
            <person name="Haridas S."/>
            <person name="Albert R."/>
            <person name="Binder M."/>
            <person name="Bloem J."/>
            <person name="Labutti K."/>
            <person name="Salamov A."/>
            <person name="Andreopoulos B."/>
            <person name="Baker S."/>
            <person name="Barry K."/>
            <person name="Bills G."/>
            <person name="Bluhm B."/>
            <person name="Cannon C."/>
            <person name="Castanera R."/>
            <person name="Culley D."/>
            <person name="Daum C."/>
            <person name="Ezra D."/>
            <person name="Gonzalez J."/>
            <person name="Henrissat B."/>
            <person name="Kuo A."/>
            <person name="Liang C."/>
            <person name="Lipzen A."/>
            <person name="Lutzoni F."/>
            <person name="Magnuson J."/>
            <person name="Mondo S."/>
            <person name="Nolan M."/>
            <person name="Ohm R."/>
            <person name="Pangilinan J."/>
            <person name="Park H.-J."/>
            <person name="Ramirez L."/>
            <person name="Alfaro M."/>
            <person name="Sun H."/>
            <person name="Tritt A."/>
            <person name="Yoshinaga Y."/>
            <person name="Zwiers L.-H."/>
            <person name="Turgeon B."/>
            <person name="Goodwin S."/>
            <person name="Spatafora J."/>
            <person name="Crous P."/>
            <person name="Grigoriev I."/>
        </authorList>
    </citation>
    <scope>NUCLEOTIDE SEQUENCE</scope>
    <source>
        <strain evidence="10">CBS 627.86</strain>
    </source>
</reference>
<dbReference type="Proteomes" id="UP000799770">
    <property type="component" value="Unassembled WGS sequence"/>
</dbReference>
<evidence type="ECO:0000259" key="9">
    <source>
        <dbReference type="PROSITE" id="PS50850"/>
    </source>
</evidence>
<evidence type="ECO:0000256" key="5">
    <source>
        <dbReference type="ARBA" id="ARBA00022989"/>
    </source>
</evidence>
<dbReference type="InterPro" id="IPR011701">
    <property type="entry name" value="MFS"/>
</dbReference>
<dbReference type="AlphaFoldDB" id="A0A6A5ZQC4"/>
<feature type="transmembrane region" description="Helical" evidence="8">
    <location>
        <begin position="216"/>
        <end position="240"/>
    </location>
</feature>
<proteinExistence type="inferred from homology"/>
<feature type="transmembrane region" description="Helical" evidence="8">
    <location>
        <begin position="487"/>
        <end position="505"/>
    </location>
</feature>
<feature type="transmembrane region" description="Helical" evidence="8">
    <location>
        <begin position="246"/>
        <end position="266"/>
    </location>
</feature>
<feature type="transmembrane region" description="Helical" evidence="8">
    <location>
        <begin position="319"/>
        <end position="339"/>
    </location>
</feature>
<dbReference type="EMBL" id="ML977312">
    <property type="protein sequence ID" value="KAF2121184.1"/>
    <property type="molecule type" value="Genomic_DNA"/>
</dbReference>
<accession>A0A6A5ZQC4</accession>
<feature type="transmembrane region" description="Helical" evidence="8">
    <location>
        <begin position="89"/>
        <end position="108"/>
    </location>
</feature>
<comment type="subcellular location">
    <subcellularLocation>
        <location evidence="1">Endomembrane system</location>
        <topology evidence="1">Multi-pass membrane protein</topology>
    </subcellularLocation>
</comment>
<feature type="transmembrane region" description="Helical" evidence="8">
    <location>
        <begin position="178"/>
        <end position="195"/>
    </location>
</feature>
<feature type="transmembrane region" description="Helical" evidence="8">
    <location>
        <begin position="147"/>
        <end position="166"/>
    </location>
</feature>
<dbReference type="Gene3D" id="1.20.1720.10">
    <property type="entry name" value="Multidrug resistance protein D"/>
    <property type="match status" value="1"/>
</dbReference>
<evidence type="ECO:0000256" key="6">
    <source>
        <dbReference type="ARBA" id="ARBA00023136"/>
    </source>
</evidence>
<sequence>MPSKDAIGIHDQTNLLPKRELIVVFAALAFGLLVTFIDQNSIGVSLPTIGRELNCASTVEWAGTASLIANTAFQVLYGRFSDIFGRKGMILAMLGLLAVGDLLCGFAKTGPQLYAFRGISGMANGGIMALSMMIVSDVVTLQERGKYQGILGTFVGSGNAVGPFIAAGFTQHTSWRDTFYLLSPLAVVAGFVLWWKLPPQNMPKENFRVTLAKVDWAGIILSSFGTILVLIPVSGIGSQFKADSPMVISMLTLGGICLVAFVFVEWKLAKLPMIPLRLFKSIPLSAMLLQNLFVGVVWYSELYFLQIYYQSARQLSLTISAALLLPLVVALAIFSTLSGQYISRLNRYGEVLWAGFAVWTLTAGLHILFNRETSISTIAIILFFEGASVGCVFQPTLVAAQAHSSKADRAVVISARNFIRSLGGAIGLAISSAIFSNSLQSHLPAHLPVSVTNAVHRSTFSTPILTNLDDDTRNHVLDAYNAASRSVFIMWVAVIGLCLVLMLFVKDKGLQRQEEKDAEVQVEEGEVNDTLSEKNKDIAEVQLRDKT</sequence>